<evidence type="ECO:0000313" key="3">
    <source>
        <dbReference type="EMBL" id="AIA54067.1"/>
    </source>
</evidence>
<dbReference type="AlphaFoldDB" id="A0A059ZVX6"/>
<dbReference type="Pfam" id="PF13565">
    <property type="entry name" value="HTH_32"/>
    <property type="match status" value="1"/>
</dbReference>
<sequence length="437" mass="49445">MTKPIDPVALFRLSVLGPLLHRSLNRGEFQRLVRELAERHYEVPGSRRTLLSPKTIAAWYYAYRDHGIDGLAPRPRRDRGRSQIAAEVQEQILVLKRENPRRSLGQIVLLLESSGQVPLGSVSRSAIHRLLQHHGLSRPEERAPEEKRSFVAAHAGDVWYGDVLHGPRISLHGKPRKVYLVSLMDDASRLLTHSAFCLGETALDIEGVLKQALLKRGVPRKLVVDNGAAYRSASLQGICVHLGIALIYCRPYAPEGKGKLERWHRTFRDQFLSELDLRAIRGLDDLNARLWAWLEQVYHQRPHGGLAGLTPLQRYQQDLPHIRSLGIQAPRIDDLFYHRLPRKVRKDGTVSWEGRRFEVPYELAGKAVTLVVDPHGKRVLRVEKETGEDLGPATPLDLEANAQRRRHKPSPAPDAPEKTGSSLVEIAHRQYYGKKEG</sequence>
<reference evidence="3 4" key="1">
    <citation type="journal article" date="2009" name="J. Bacteriol.">
        <title>Draft genome sequence of the extremely acidophilic bacterium Acidithiobacillus caldus ATCC 51756 reveals metabolic versatility in the genus Acidithiobacillus.</title>
        <authorList>
            <person name="Valdes J."/>
            <person name="Quatrini R."/>
            <person name="Hallberg K."/>
            <person name="Dopson M."/>
            <person name="Valenzuela P.D."/>
            <person name="Holmes D.S."/>
        </authorList>
    </citation>
    <scope>NUCLEOTIDE SEQUENCE [LARGE SCALE GENOMIC DNA]</scope>
    <source>
        <strain evidence="4">ATCC 51756 / DSM 8584 / KU</strain>
    </source>
</reference>
<dbReference type="Gene3D" id="3.30.420.10">
    <property type="entry name" value="Ribonuclease H-like superfamily/Ribonuclease H"/>
    <property type="match status" value="1"/>
</dbReference>
<accession>A0A059ZVX6</accession>
<organism evidence="3 4">
    <name type="scientific">Acidithiobacillus caldus (strain ATCC 51756 / DSM 8584 / KU)</name>
    <dbReference type="NCBI Taxonomy" id="637389"/>
    <lineage>
        <taxon>Bacteria</taxon>
        <taxon>Pseudomonadati</taxon>
        <taxon>Pseudomonadota</taxon>
        <taxon>Acidithiobacillia</taxon>
        <taxon>Acidithiobacillales</taxon>
        <taxon>Acidithiobacillaceae</taxon>
        <taxon>Acidithiobacillus</taxon>
    </lineage>
</organism>
<evidence type="ECO:0000256" key="1">
    <source>
        <dbReference type="SAM" id="MobiDB-lite"/>
    </source>
</evidence>
<dbReference type="RefSeq" id="WP_038471401.1">
    <property type="nucleotide sequence ID" value="NZ_CP005986.1"/>
</dbReference>
<dbReference type="InterPro" id="IPR015378">
    <property type="entry name" value="Transposase-like_Mu_C"/>
</dbReference>
<evidence type="ECO:0000259" key="2">
    <source>
        <dbReference type="PROSITE" id="PS50994"/>
    </source>
</evidence>
<name>A0A059ZVX6_ACICK</name>
<proteinExistence type="predicted"/>
<dbReference type="InterPro" id="IPR001584">
    <property type="entry name" value="Integrase_cat-core"/>
</dbReference>
<dbReference type="SUPFAM" id="SSF53098">
    <property type="entry name" value="Ribonuclease H-like"/>
    <property type="match status" value="1"/>
</dbReference>
<dbReference type="Pfam" id="PF00665">
    <property type="entry name" value="rve"/>
    <property type="match status" value="1"/>
</dbReference>
<dbReference type="HOGENOM" id="CLU_038364_0_0_6"/>
<dbReference type="eggNOG" id="COG2801">
    <property type="taxonomic scope" value="Bacteria"/>
</dbReference>
<dbReference type="GO" id="GO:0015074">
    <property type="term" value="P:DNA integration"/>
    <property type="evidence" value="ECO:0007669"/>
    <property type="project" value="InterPro"/>
</dbReference>
<dbReference type="InterPro" id="IPR009057">
    <property type="entry name" value="Homeodomain-like_sf"/>
</dbReference>
<dbReference type="SUPFAM" id="SSF46689">
    <property type="entry name" value="Homeodomain-like"/>
    <property type="match status" value="1"/>
</dbReference>
<feature type="region of interest" description="Disordered" evidence="1">
    <location>
        <begin position="383"/>
        <end position="425"/>
    </location>
</feature>
<dbReference type="GO" id="GO:0003676">
    <property type="term" value="F:nucleic acid binding"/>
    <property type="evidence" value="ECO:0007669"/>
    <property type="project" value="InterPro"/>
</dbReference>
<evidence type="ECO:0000313" key="4">
    <source>
        <dbReference type="Proteomes" id="UP000005522"/>
    </source>
</evidence>
<feature type="domain" description="Integrase catalytic" evidence="2">
    <location>
        <begin position="140"/>
        <end position="319"/>
    </location>
</feature>
<dbReference type="Proteomes" id="UP000005522">
    <property type="component" value="Chromosome"/>
</dbReference>
<gene>
    <name evidence="3" type="ORF">Acaty_c0176</name>
</gene>
<dbReference type="InterPro" id="IPR036397">
    <property type="entry name" value="RNaseH_sf"/>
</dbReference>
<dbReference type="KEGG" id="acz:Acaty_c0176"/>
<dbReference type="Pfam" id="PF09299">
    <property type="entry name" value="Mu-transpos_C"/>
    <property type="match status" value="1"/>
</dbReference>
<dbReference type="PROSITE" id="PS50994">
    <property type="entry name" value="INTEGRASE"/>
    <property type="match status" value="1"/>
</dbReference>
<dbReference type="EMBL" id="CP005986">
    <property type="protein sequence ID" value="AIA54067.1"/>
    <property type="molecule type" value="Genomic_DNA"/>
</dbReference>
<protein>
    <submittedName>
        <fullName evidence="3">Mobile element protein</fullName>
    </submittedName>
</protein>
<dbReference type="PANTHER" id="PTHR35004:SF6">
    <property type="entry name" value="TRANSPOSASE"/>
    <property type="match status" value="1"/>
</dbReference>
<dbReference type="PANTHER" id="PTHR35004">
    <property type="entry name" value="TRANSPOSASE RV3428C-RELATED"/>
    <property type="match status" value="1"/>
</dbReference>
<dbReference type="InterPro" id="IPR012337">
    <property type="entry name" value="RNaseH-like_sf"/>
</dbReference>